<comment type="caution">
    <text evidence="3">The sequence shown here is derived from an EMBL/GenBank/DDBJ whole genome shotgun (WGS) entry which is preliminary data.</text>
</comment>
<feature type="compositionally biased region" description="Basic and acidic residues" evidence="1">
    <location>
        <begin position="70"/>
        <end position="90"/>
    </location>
</feature>
<evidence type="ECO:0000313" key="4">
    <source>
        <dbReference type="Proteomes" id="UP000578686"/>
    </source>
</evidence>
<evidence type="ECO:0008006" key="5">
    <source>
        <dbReference type="Google" id="ProtNLM"/>
    </source>
</evidence>
<dbReference type="Proteomes" id="UP000578686">
    <property type="component" value="Unassembled WGS sequence"/>
</dbReference>
<keyword evidence="2" id="KW-0812">Transmembrane</keyword>
<feature type="region of interest" description="Disordered" evidence="1">
    <location>
        <begin position="46"/>
        <end position="132"/>
    </location>
</feature>
<feature type="compositionally biased region" description="Basic and acidic residues" evidence="1">
    <location>
        <begin position="105"/>
        <end position="132"/>
    </location>
</feature>
<proteinExistence type="predicted"/>
<accession>A0A7X6I111</accession>
<name>A0A7X6I111_9ACTN</name>
<protein>
    <recommendedName>
        <fullName evidence="5">Secreted protein</fullName>
    </recommendedName>
</protein>
<keyword evidence="4" id="KW-1185">Reference proteome</keyword>
<dbReference type="InterPro" id="IPR045513">
    <property type="entry name" value="DUF6479"/>
</dbReference>
<gene>
    <name evidence="3" type="ORF">HCN56_22180</name>
</gene>
<evidence type="ECO:0000256" key="2">
    <source>
        <dbReference type="SAM" id="Phobius"/>
    </source>
</evidence>
<feature type="compositionally biased region" description="Basic and acidic residues" evidence="1">
    <location>
        <begin position="48"/>
        <end position="59"/>
    </location>
</feature>
<organism evidence="3 4">
    <name type="scientific">Streptomyces lonarensis</name>
    <dbReference type="NCBI Taxonomy" id="700599"/>
    <lineage>
        <taxon>Bacteria</taxon>
        <taxon>Bacillati</taxon>
        <taxon>Actinomycetota</taxon>
        <taxon>Actinomycetes</taxon>
        <taxon>Kitasatosporales</taxon>
        <taxon>Streptomycetaceae</taxon>
        <taxon>Streptomyces</taxon>
    </lineage>
</organism>
<sequence length="132" mass="14010">MHGGSHAVTVHLAAERDLLVGIGPFVIGLFVVAVLTGAVWYGIRLRRRESPPPRPEEQPKPPPGGPVGEVMEHPAEPGFAEDGRRLRPHELQPYGSTPGTPADRGPGDRAAGGDRERNASEHGDGERGHRGG</sequence>
<evidence type="ECO:0000256" key="1">
    <source>
        <dbReference type="SAM" id="MobiDB-lite"/>
    </source>
</evidence>
<feature type="transmembrane region" description="Helical" evidence="2">
    <location>
        <begin position="20"/>
        <end position="43"/>
    </location>
</feature>
<dbReference type="Pfam" id="PF20087">
    <property type="entry name" value="DUF6479"/>
    <property type="match status" value="1"/>
</dbReference>
<dbReference type="RefSeq" id="WP_167973902.1">
    <property type="nucleotide sequence ID" value="NZ_BHZG01000350.1"/>
</dbReference>
<keyword evidence="2" id="KW-1133">Transmembrane helix</keyword>
<keyword evidence="2" id="KW-0472">Membrane</keyword>
<reference evidence="3 4" key="1">
    <citation type="submission" date="2020-03" db="EMBL/GenBank/DDBJ databases">
        <title>Draft genome of Streptomyces sp. ventii, isolated from the Axial Seamount in the Pacific Ocean, and resequencing of the two type strains Streptomyces lonarensis strain NCL 716 and Streptomyces bohaiensis strain 11A07.</title>
        <authorList>
            <person name="Loughran R.M."/>
            <person name="Pfannmuller K.M."/>
            <person name="Wasson B.J."/>
            <person name="Deadmond M.C."/>
            <person name="Paddock B.E."/>
            <person name="Koyack M.J."/>
            <person name="Gallegos D.A."/>
            <person name="Mitchell E.A."/>
            <person name="Ushijima B."/>
            <person name="Saw J.H."/>
            <person name="Mcphail K.L."/>
            <person name="Videau P."/>
        </authorList>
    </citation>
    <scope>NUCLEOTIDE SEQUENCE [LARGE SCALE GENOMIC DNA]</scope>
    <source>
        <strain evidence="3 4">NCL716</strain>
    </source>
</reference>
<dbReference type="AlphaFoldDB" id="A0A7X6I111"/>
<dbReference type="EMBL" id="JAAVJD010000260">
    <property type="protein sequence ID" value="NJQ08216.1"/>
    <property type="molecule type" value="Genomic_DNA"/>
</dbReference>
<evidence type="ECO:0000313" key="3">
    <source>
        <dbReference type="EMBL" id="NJQ08216.1"/>
    </source>
</evidence>